<reference evidence="1 2" key="1">
    <citation type="submission" date="2015-07" db="EMBL/GenBank/DDBJ databases">
        <title>The genome of Eufriesea mexicana.</title>
        <authorList>
            <person name="Pan H."/>
            <person name="Kapheim K."/>
        </authorList>
    </citation>
    <scope>NUCLEOTIDE SEQUENCE [LARGE SCALE GENOMIC DNA]</scope>
    <source>
        <strain evidence="1">0111107269</strain>
        <tissue evidence="1">Whole body</tissue>
    </source>
</reference>
<name>A0A310SCV5_9HYME</name>
<organism evidence="1 2">
    <name type="scientific">Eufriesea mexicana</name>
    <dbReference type="NCBI Taxonomy" id="516756"/>
    <lineage>
        <taxon>Eukaryota</taxon>
        <taxon>Metazoa</taxon>
        <taxon>Ecdysozoa</taxon>
        <taxon>Arthropoda</taxon>
        <taxon>Hexapoda</taxon>
        <taxon>Insecta</taxon>
        <taxon>Pterygota</taxon>
        <taxon>Neoptera</taxon>
        <taxon>Endopterygota</taxon>
        <taxon>Hymenoptera</taxon>
        <taxon>Apocrita</taxon>
        <taxon>Aculeata</taxon>
        <taxon>Apoidea</taxon>
        <taxon>Anthophila</taxon>
        <taxon>Apidae</taxon>
        <taxon>Eufriesea</taxon>
    </lineage>
</organism>
<dbReference type="EMBL" id="KQ777311">
    <property type="protein sequence ID" value="OAD52123.1"/>
    <property type="molecule type" value="Genomic_DNA"/>
</dbReference>
<dbReference type="AlphaFoldDB" id="A0A310SCV5"/>
<accession>A0A310SCV5</accession>
<proteinExistence type="predicted"/>
<gene>
    <name evidence="1" type="ORF">WN48_02953</name>
</gene>
<dbReference type="Proteomes" id="UP000250275">
    <property type="component" value="Unassembled WGS sequence"/>
</dbReference>
<sequence>MDLMHMINIGQLRFQLLFLLPTISYFLRIVSCKYTHMFTTYDLINSGTSFIIQNGGINLYHARRNFFTSASLPTHK</sequence>
<keyword evidence="2" id="KW-1185">Reference proteome</keyword>
<evidence type="ECO:0000313" key="2">
    <source>
        <dbReference type="Proteomes" id="UP000250275"/>
    </source>
</evidence>
<protein>
    <submittedName>
        <fullName evidence="1">Uncharacterized protein</fullName>
    </submittedName>
</protein>
<evidence type="ECO:0000313" key="1">
    <source>
        <dbReference type="EMBL" id="OAD52123.1"/>
    </source>
</evidence>